<protein>
    <submittedName>
        <fullName evidence="1">Uncharacterized protein</fullName>
    </submittedName>
</protein>
<proteinExistence type="predicted"/>
<reference evidence="1 2" key="1">
    <citation type="submission" date="2017-12" db="EMBL/GenBank/DDBJ databases">
        <title>Isolation and characterization of an aerobic denitrifying Pseudomonas monteilii CY06 from aquaculture ponds.</title>
        <authorList>
            <person name="Ma Q."/>
            <person name="Cai Y."/>
            <person name="He Z."/>
        </authorList>
    </citation>
    <scope>NUCLEOTIDE SEQUENCE [LARGE SCALE GENOMIC DNA]</scope>
    <source>
        <strain evidence="1 2">CY06</strain>
    </source>
</reference>
<dbReference type="AlphaFoldDB" id="A0A2N1IL11"/>
<evidence type="ECO:0000313" key="1">
    <source>
        <dbReference type="EMBL" id="PKI18949.1"/>
    </source>
</evidence>
<gene>
    <name evidence="1" type="ORF">CXB65_23815</name>
</gene>
<accession>A0A2N1IL11</accession>
<dbReference type="EMBL" id="PJCG01000072">
    <property type="protein sequence ID" value="PKI18949.1"/>
    <property type="molecule type" value="Genomic_DNA"/>
</dbReference>
<sequence>MNTCVIPYFSACPCRSGLARECVRSDNSLVWLEAFAGELAPTGVLPSVGVFAIFRGGNGTIVHP</sequence>
<organism evidence="1 2">
    <name type="scientific">Pseudomonas monteilii</name>
    <dbReference type="NCBI Taxonomy" id="76759"/>
    <lineage>
        <taxon>Bacteria</taxon>
        <taxon>Pseudomonadati</taxon>
        <taxon>Pseudomonadota</taxon>
        <taxon>Gammaproteobacteria</taxon>
        <taxon>Pseudomonadales</taxon>
        <taxon>Pseudomonadaceae</taxon>
        <taxon>Pseudomonas</taxon>
    </lineage>
</organism>
<dbReference type="Proteomes" id="UP000233399">
    <property type="component" value="Unassembled WGS sequence"/>
</dbReference>
<comment type="caution">
    <text evidence="1">The sequence shown here is derived from an EMBL/GenBank/DDBJ whole genome shotgun (WGS) entry which is preliminary data.</text>
</comment>
<evidence type="ECO:0000313" key="2">
    <source>
        <dbReference type="Proteomes" id="UP000233399"/>
    </source>
</evidence>
<name>A0A2N1IL11_9PSED</name>